<organism evidence="3 4">
    <name type="scientific">Cupriavidus pauculus</name>
    <dbReference type="NCBI Taxonomy" id="82633"/>
    <lineage>
        <taxon>Bacteria</taxon>
        <taxon>Pseudomonadati</taxon>
        <taxon>Pseudomonadota</taxon>
        <taxon>Betaproteobacteria</taxon>
        <taxon>Burkholderiales</taxon>
        <taxon>Burkholderiaceae</taxon>
        <taxon>Cupriavidus</taxon>
    </lineage>
</organism>
<evidence type="ECO:0000259" key="2">
    <source>
        <dbReference type="PROSITE" id="PS50994"/>
    </source>
</evidence>
<dbReference type="SUPFAM" id="SSF53098">
    <property type="entry name" value="Ribonuclease H-like"/>
    <property type="match status" value="1"/>
</dbReference>
<sequence>MIRDQGVSVTEVCHTMAIGETAVRRWLAQYDAELAGGKGIGKPLTPEQQRIRQLEEENRRLKEDNLILKKGIGLLCPRTEVMYEAVSALAKKAVSVSRACRALAVSRAGFYAHRRRPAQTPRQARERAHVRAAFERSGRSYGSRRLAREVSRGGVKMGRHRARTLMRQEDLRTVWKRKFVATTNSRHDRPVAPNVLARQFAPARPNQAWVSDITYVRTAEGWLYVEVVLDLYSRKVVGWSMAPSMPATLIVSALQMAIQHRRPEPGLIVHSDRGSQYASEEYQSLLRRHGLVCSMSRLGDCWDNAVAERFFLNLKMERIWQKRYVDRAEARRDITQYIVGFYNPVRLHSTLGYASPQEFEDKLYRQPIGVSEKT</sequence>
<dbReference type="InterPro" id="IPR025948">
    <property type="entry name" value="HTH-like_dom"/>
</dbReference>
<evidence type="ECO:0000256" key="1">
    <source>
        <dbReference type="SAM" id="Coils"/>
    </source>
</evidence>
<evidence type="ECO:0000313" key="4">
    <source>
        <dbReference type="Proteomes" id="UP000270411"/>
    </source>
</evidence>
<dbReference type="Pfam" id="PF00665">
    <property type="entry name" value="rve"/>
    <property type="match status" value="1"/>
</dbReference>
<proteinExistence type="predicted"/>
<dbReference type="Gene3D" id="3.30.420.10">
    <property type="entry name" value="Ribonuclease H-like superfamily/Ribonuclease H"/>
    <property type="match status" value="1"/>
</dbReference>
<dbReference type="NCBIfam" id="NF033516">
    <property type="entry name" value="transpos_IS3"/>
    <property type="match status" value="1"/>
</dbReference>
<dbReference type="InterPro" id="IPR036397">
    <property type="entry name" value="RNaseH_sf"/>
</dbReference>
<dbReference type="AlphaFoldDB" id="A0A3G8H4L4"/>
<dbReference type="GO" id="GO:0003676">
    <property type="term" value="F:nucleic acid binding"/>
    <property type="evidence" value="ECO:0007669"/>
    <property type="project" value="InterPro"/>
</dbReference>
<accession>A0A3G8H4L4</accession>
<dbReference type="InterPro" id="IPR012337">
    <property type="entry name" value="RNaseH-like_sf"/>
</dbReference>
<dbReference type="Pfam" id="PF13333">
    <property type="entry name" value="rve_2"/>
    <property type="match status" value="1"/>
</dbReference>
<dbReference type="Pfam" id="PF13276">
    <property type="entry name" value="HTH_21"/>
    <property type="match status" value="1"/>
</dbReference>
<name>A0A3G8H4L4_9BURK</name>
<dbReference type="GO" id="GO:0015074">
    <property type="term" value="P:DNA integration"/>
    <property type="evidence" value="ECO:0007669"/>
    <property type="project" value="InterPro"/>
</dbReference>
<dbReference type="SUPFAM" id="SSF46689">
    <property type="entry name" value="Homeodomain-like"/>
    <property type="match status" value="1"/>
</dbReference>
<protein>
    <submittedName>
        <fullName evidence="3">IS3 family transposase</fullName>
    </submittedName>
</protein>
<evidence type="ECO:0000313" key="3">
    <source>
        <dbReference type="EMBL" id="AZG15249.1"/>
    </source>
</evidence>
<dbReference type="InterPro" id="IPR009057">
    <property type="entry name" value="Homeodomain-like_sf"/>
</dbReference>
<dbReference type="PANTHER" id="PTHR46889">
    <property type="entry name" value="TRANSPOSASE INSF FOR INSERTION SEQUENCE IS3B-RELATED"/>
    <property type="match status" value="1"/>
</dbReference>
<dbReference type="InterPro" id="IPR048020">
    <property type="entry name" value="Transpos_IS3"/>
</dbReference>
<dbReference type="EMBL" id="CP033969">
    <property type="protein sequence ID" value="AZG15249.1"/>
    <property type="molecule type" value="Genomic_DNA"/>
</dbReference>
<dbReference type="Proteomes" id="UP000270411">
    <property type="component" value="Chromosome 1"/>
</dbReference>
<dbReference type="KEGG" id="cpau:EHF44_04295"/>
<dbReference type="InterPro" id="IPR050900">
    <property type="entry name" value="Transposase_IS3/IS150/IS904"/>
</dbReference>
<dbReference type="PANTHER" id="PTHR46889:SF4">
    <property type="entry name" value="TRANSPOSASE INSO FOR INSERTION SEQUENCE ELEMENT IS911B-RELATED"/>
    <property type="match status" value="1"/>
</dbReference>
<dbReference type="PROSITE" id="PS50994">
    <property type="entry name" value="INTEGRASE"/>
    <property type="match status" value="1"/>
</dbReference>
<feature type="coiled-coil region" evidence="1">
    <location>
        <begin position="44"/>
        <end position="71"/>
    </location>
</feature>
<dbReference type="InterPro" id="IPR001584">
    <property type="entry name" value="Integrase_cat-core"/>
</dbReference>
<reference evidence="4" key="1">
    <citation type="submission" date="2018-11" db="EMBL/GenBank/DDBJ databases">
        <title>FDA dAtabase for Regulatory Grade micrObial Sequences (FDA-ARGOS): Supporting development and validation of Infectious Disease Dx tests.</title>
        <authorList>
            <person name="Goldberg B."/>
            <person name="Campos J."/>
            <person name="Tallon L."/>
            <person name="Sadzewicz L."/>
            <person name="Zhao X."/>
            <person name="Vavikolanu K."/>
            <person name="Mehta A."/>
            <person name="Aluvathingal J."/>
            <person name="Nadendla S."/>
            <person name="Geyer C."/>
            <person name="Nandy P."/>
            <person name="Yan Y."/>
            <person name="Sichtig H."/>
        </authorList>
    </citation>
    <scope>NUCLEOTIDE SEQUENCE [LARGE SCALE GENOMIC DNA]</scope>
    <source>
        <strain evidence="4">FDAARGOS_614</strain>
    </source>
</reference>
<gene>
    <name evidence="3" type="ORF">EHF44_04295</name>
</gene>
<keyword evidence="1" id="KW-0175">Coiled coil</keyword>
<feature type="domain" description="Integrase catalytic" evidence="2">
    <location>
        <begin position="201"/>
        <end position="363"/>
    </location>
</feature>